<dbReference type="PROSITE" id="PS00194">
    <property type="entry name" value="THIOREDOXIN_1"/>
    <property type="match status" value="1"/>
</dbReference>
<evidence type="ECO:0000313" key="6">
    <source>
        <dbReference type="Proteomes" id="UP000552241"/>
    </source>
</evidence>
<dbReference type="AlphaFoldDB" id="A0A838ZR53"/>
<dbReference type="Pfam" id="PF08534">
    <property type="entry name" value="Redoxin"/>
    <property type="match status" value="1"/>
</dbReference>
<sequence>MKLNRDQITSVLLVVGLLVLFLTPLGKTIHAKILAFTASDPKLEMTHKNLEPKDWQINLLGYNGFSDTNLEAMKGKVILINFWGTWCGPCVAEMPSMQNLYDAKKKEVNFLFISRGDKPEKIKSFLEKTNYNFPVYEIANKPSKDFIPNTLPTTYVINKNGEIVFVEKGMADWNAPEVHAMLDKLISEN</sequence>
<dbReference type="InterPro" id="IPR036249">
    <property type="entry name" value="Thioredoxin-like_sf"/>
</dbReference>
<dbReference type="SUPFAM" id="SSF52833">
    <property type="entry name" value="Thioredoxin-like"/>
    <property type="match status" value="1"/>
</dbReference>
<dbReference type="RefSeq" id="WP_182042339.1">
    <property type="nucleotide sequence ID" value="NZ_JACDZE010000001.1"/>
</dbReference>
<dbReference type="EMBL" id="JACDZE010000001">
    <property type="protein sequence ID" value="MBA5628752.1"/>
    <property type="molecule type" value="Genomic_DNA"/>
</dbReference>
<dbReference type="GO" id="GO:0016491">
    <property type="term" value="F:oxidoreductase activity"/>
    <property type="evidence" value="ECO:0007669"/>
    <property type="project" value="InterPro"/>
</dbReference>
<dbReference type="CDD" id="cd02966">
    <property type="entry name" value="TlpA_like_family"/>
    <property type="match status" value="1"/>
</dbReference>
<dbReference type="InterPro" id="IPR013766">
    <property type="entry name" value="Thioredoxin_domain"/>
</dbReference>
<dbReference type="InterPro" id="IPR017937">
    <property type="entry name" value="Thioredoxin_CS"/>
</dbReference>
<reference evidence="5 6" key="1">
    <citation type="submission" date="2020-07" db="EMBL/GenBank/DDBJ databases">
        <title>Moheibacter lacus sp. nov., a member of the family Flavobacteriaceae isolated from freshwater lake sediment.</title>
        <authorList>
            <person name="Liu Y."/>
        </authorList>
    </citation>
    <scope>NUCLEOTIDE SEQUENCE [LARGE SCALE GENOMIC DNA]</scope>
    <source>
        <strain evidence="5 6">BDHS18</strain>
    </source>
</reference>
<keyword evidence="2" id="KW-0201">Cytochrome c-type biogenesis</keyword>
<evidence type="ECO:0000256" key="2">
    <source>
        <dbReference type="ARBA" id="ARBA00022748"/>
    </source>
</evidence>
<dbReference type="Gene3D" id="3.40.30.10">
    <property type="entry name" value="Glutaredoxin"/>
    <property type="match status" value="1"/>
</dbReference>
<evidence type="ECO:0000256" key="1">
    <source>
        <dbReference type="ARBA" id="ARBA00004196"/>
    </source>
</evidence>
<evidence type="ECO:0000313" key="5">
    <source>
        <dbReference type="EMBL" id="MBA5628752.1"/>
    </source>
</evidence>
<dbReference type="InterPro" id="IPR050553">
    <property type="entry name" value="Thioredoxin_ResA/DsbE_sf"/>
</dbReference>
<evidence type="ECO:0000256" key="3">
    <source>
        <dbReference type="ARBA" id="ARBA00023284"/>
    </source>
</evidence>
<dbReference type="PROSITE" id="PS51352">
    <property type="entry name" value="THIOREDOXIN_2"/>
    <property type="match status" value="1"/>
</dbReference>
<keyword evidence="6" id="KW-1185">Reference proteome</keyword>
<keyword evidence="3" id="KW-0676">Redox-active center</keyword>
<dbReference type="PANTHER" id="PTHR42852:SF13">
    <property type="entry name" value="PROTEIN DIPZ"/>
    <property type="match status" value="1"/>
</dbReference>
<comment type="caution">
    <text evidence="5">The sequence shown here is derived from an EMBL/GenBank/DDBJ whole genome shotgun (WGS) entry which is preliminary data.</text>
</comment>
<dbReference type="GO" id="GO:0017004">
    <property type="term" value="P:cytochrome complex assembly"/>
    <property type="evidence" value="ECO:0007669"/>
    <property type="project" value="UniProtKB-KW"/>
</dbReference>
<evidence type="ECO:0000259" key="4">
    <source>
        <dbReference type="PROSITE" id="PS51352"/>
    </source>
</evidence>
<feature type="domain" description="Thioredoxin" evidence="4">
    <location>
        <begin position="23"/>
        <end position="187"/>
    </location>
</feature>
<gene>
    <name evidence="5" type="ORF">HU137_03085</name>
</gene>
<comment type="subcellular location">
    <subcellularLocation>
        <location evidence="1">Cell envelope</location>
    </subcellularLocation>
</comment>
<organism evidence="5 6">
    <name type="scientific">Moheibacter lacus</name>
    <dbReference type="NCBI Taxonomy" id="2745851"/>
    <lineage>
        <taxon>Bacteria</taxon>
        <taxon>Pseudomonadati</taxon>
        <taxon>Bacteroidota</taxon>
        <taxon>Flavobacteriia</taxon>
        <taxon>Flavobacteriales</taxon>
        <taxon>Weeksellaceae</taxon>
        <taxon>Moheibacter</taxon>
    </lineage>
</organism>
<accession>A0A838ZR53</accession>
<dbReference type="GO" id="GO:0030313">
    <property type="term" value="C:cell envelope"/>
    <property type="evidence" value="ECO:0007669"/>
    <property type="project" value="UniProtKB-SubCell"/>
</dbReference>
<dbReference type="PANTHER" id="PTHR42852">
    <property type="entry name" value="THIOL:DISULFIDE INTERCHANGE PROTEIN DSBE"/>
    <property type="match status" value="1"/>
</dbReference>
<dbReference type="Proteomes" id="UP000552241">
    <property type="component" value="Unassembled WGS sequence"/>
</dbReference>
<name>A0A838ZR53_9FLAO</name>
<proteinExistence type="predicted"/>
<dbReference type="InterPro" id="IPR013740">
    <property type="entry name" value="Redoxin"/>
</dbReference>
<protein>
    <submittedName>
        <fullName evidence="5">TlpA family protein disulfide reductase</fullName>
    </submittedName>
</protein>